<gene>
    <name evidence="9" type="primary">murJ</name>
    <name evidence="9" type="ORF">QR721_12395</name>
</gene>
<sequence>MFKSRFLKLVGAVTLINILARLLGFAREVIIGYQYGTTYKADSIITAFTIPNFIYLVIGGAVTTAFISIYTKLSGETKERFVQALFTRLALIIGLITLTFMIFPKFWVNLFFSGMDPQALDLTSKMFLWTAPATFFLALSIVLSGLHNVFENYRLSTFSTFLFNLVYLVIGAGLTPWLMTYSYALGASVGAIVMVLFLMHYTYHQKLMSLRPAFHKMPETGRFLKLVIPLIFGGASIQFYLIIQRIYAAGLDGGAIASLNYASKMTQFPQAVLMASVTTIVYPMLAKAAGEGDTVKLESAYRKGFKMLSLILLPASLFLMFFAKEIISFIFQYGSFSSDSTNATYPLLQLFALTVLALALNTYITRFFYALENTVLPIILSIISIFGINIFVIKVFLDSLGAEAIAWGTIISTIVNTLLLLLFARTKLSLAPCSWSFFSKLVIFTAVTAVVLWALSLVQVGSFIVLVLGGIATAAFVGGGLKFIR</sequence>
<keyword evidence="6 8" id="KW-1133">Transmembrane helix</keyword>
<name>A0ABY9KV40_9BACI</name>
<evidence type="ECO:0000256" key="5">
    <source>
        <dbReference type="ARBA" id="ARBA00022984"/>
    </source>
</evidence>
<comment type="subcellular location">
    <subcellularLocation>
        <location evidence="1">Cell membrane</location>
        <topology evidence="1">Multi-pass membrane protein</topology>
    </subcellularLocation>
</comment>
<protein>
    <submittedName>
        <fullName evidence="9">Murein biosynthesis integral membrane protein MurJ</fullName>
    </submittedName>
</protein>
<dbReference type="Proteomes" id="UP001180087">
    <property type="component" value="Chromosome"/>
</dbReference>
<keyword evidence="7 8" id="KW-0472">Membrane</keyword>
<keyword evidence="5" id="KW-0573">Peptidoglycan synthesis</keyword>
<dbReference type="NCBIfam" id="TIGR01695">
    <property type="entry name" value="murJ_mviN"/>
    <property type="match status" value="1"/>
</dbReference>
<feature type="transmembrane region" description="Helical" evidence="8">
    <location>
        <begin position="53"/>
        <end position="73"/>
    </location>
</feature>
<dbReference type="PANTHER" id="PTHR47019:SF1">
    <property type="entry name" value="LIPID II FLIPPASE MURJ"/>
    <property type="match status" value="1"/>
</dbReference>
<evidence type="ECO:0000256" key="3">
    <source>
        <dbReference type="ARBA" id="ARBA00022692"/>
    </source>
</evidence>
<evidence type="ECO:0000256" key="6">
    <source>
        <dbReference type="ARBA" id="ARBA00022989"/>
    </source>
</evidence>
<keyword evidence="3 8" id="KW-0812">Transmembrane</keyword>
<dbReference type="EMBL" id="CP129113">
    <property type="protein sequence ID" value="WLV24425.1"/>
    <property type="molecule type" value="Genomic_DNA"/>
</dbReference>
<evidence type="ECO:0000256" key="1">
    <source>
        <dbReference type="ARBA" id="ARBA00004651"/>
    </source>
</evidence>
<feature type="transmembrane region" description="Helical" evidence="8">
    <location>
        <begin position="307"/>
        <end position="331"/>
    </location>
</feature>
<feature type="transmembrane region" description="Helical" evidence="8">
    <location>
        <begin position="267"/>
        <end position="286"/>
    </location>
</feature>
<feature type="transmembrane region" description="Helical" evidence="8">
    <location>
        <begin position="343"/>
        <end position="363"/>
    </location>
</feature>
<keyword evidence="4" id="KW-0133">Cell shape</keyword>
<feature type="transmembrane region" description="Helical" evidence="8">
    <location>
        <begin position="223"/>
        <end position="247"/>
    </location>
</feature>
<evidence type="ECO:0000256" key="8">
    <source>
        <dbReference type="SAM" id="Phobius"/>
    </source>
</evidence>
<feature type="transmembrane region" description="Helical" evidence="8">
    <location>
        <begin position="127"/>
        <end position="146"/>
    </location>
</feature>
<evidence type="ECO:0000256" key="4">
    <source>
        <dbReference type="ARBA" id="ARBA00022960"/>
    </source>
</evidence>
<feature type="transmembrane region" description="Helical" evidence="8">
    <location>
        <begin position="461"/>
        <end position="484"/>
    </location>
</feature>
<keyword evidence="10" id="KW-1185">Reference proteome</keyword>
<feature type="transmembrane region" description="Helical" evidence="8">
    <location>
        <begin position="158"/>
        <end position="177"/>
    </location>
</feature>
<feature type="transmembrane region" description="Helical" evidence="8">
    <location>
        <begin position="85"/>
        <end position="107"/>
    </location>
</feature>
<keyword evidence="2" id="KW-1003">Cell membrane</keyword>
<reference evidence="9" key="1">
    <citation type="submission" date="2023-06" db="EMBL/GenBank/DDBJ databases">
        <title>A Treasure from Seagulls: Isolation and Description of Aciduricobacillus qingdaonensis gen. nov., sp. nov., a Rare Obligately Uric Acid-utilizing Member in the Family Bacillaceae.</title>
        <authorList>
            <person name="Liu W."/>
            <person name="Wang B."/>
        </authorList>
    </citation>
    <scope>NUCLEOTIDE SEQUENCE</scope>
    <source>
        <strain evidence="9">44XB</strain>
    </source>
</reference>
<feature type="transmembrane region" description="Helical" evidence="8">
    <location>
        <begin position="435"/>
        <end position="455"/>
    </location>
</feature>
<feature type="transmembrane region" description="Helical" evidence="8">
    <location>
        <begin position="405"/>
        <end position="423"/>
    </location>
</feature>
<evidence type="ECO:0000313" key="10">
    <source>
        <dbReference type="Proteomes" id="UP001180087"/>
    </source>
</evidence>
<proteinExistence type="predicted"/>
<dbReference type="PRINTS" id="PR01806">
    <property type="entry name" value="VIRFACTRMVIN"/>
</dbReference>
<feature type="transmembrane region" description="Helical" evidence="8">
    <location>
        <begin position="183"/>
        <end position="203"/>
    </location>
</feature>
<feature type="transmembrane region" description="Helical" evidence="8">
    <location>
        <begin position="12"/>
        <end position="33"/>
    </location>
</feature>
<organism evidence="9 10">
    <name type="scientific">Aciduricibacillus chroicocephali</name>
    <dbReference type="NCBI Taxonomy" id="3054939"/>
    <lineage>
        <taxon>Bacteria</taxon>
        <taxon>Bacillati</taxon>
        <taxon>Bacillota</taxon>
        <taxon>Bacilli</taxon>
        <taxon>Bacillales</taxon>
        <taxon>Bacillaceae</taxon>
        <taxon>Aciduricibacillus</taxon>
    </lineage>
</organism>
<accession>A0ABY9KV40</accession>
<evidence type="ECO:0000313" key="9">
    <source>
        <dbReference type="EMBL" id="WLV24425.1"/>
    </source>
</evidence>
<evidence type="ECO:0000256" key="2">
    <source>
        <dbReference type="ARBA" id="ARBA00022475"/>
    </source>
</evidence>
<dbReference type="PANTHER" id="PTHR47019">
    <property type="entry name" value="LIPID II FLIPPASE MURJ"/>
    <property type="match status" value="1"/>
</dbReference>
<dbReference type="InterPro" id="IPR051050">
    <property type="entry name" value="Lipid_II_flippase_MurJ/MviN"/>
</dbReference>
<feature type="transmembrane region" description="Helical" evidence="8">
    <location>
        <begin position="375"/>
        <end position="393"/>
    </location>
</feature>
<evidence type="ECO:0000256" key="7">
    <source>
        <dbReference type="ARBA" id="ARBA00023136"/>
    </source>
</evidence>
<dbReference type="RefSeq" id="WP_348027435.1">
    <property type="nucleotide sequence ID" value="NZ_CP129113.1"/>
</dbReference>
<dbReference type="InterPro" id="IPR004268">
    <property type="entry name" value="MurJ"/>
</dbReference>
<dbReference type="Pfam" id="PF03023">
    <property type="entry name" value="MurJ"/>
    <property type="match status" value="1"/>
</dbReference>